<gene>
    <name evidence="4" type="ORF">SYN_01301</name>
</gene>
<dbReference type="PANTHER" id="PTHR45641:SF19">
    <property type="entry name" value="NEPHROCYSTIN-3"/>
    <property type="match status" value="1"/>
</dbReference>
<dbReference type="HOGENOM" id="CLU_115766_1_0_7"/>
<accession>Q2LY29</accession>
<reference evidence="4 5" key="1">
    <citation type="journal article" date="2007" name="Proc. Natl. Acad. Sci. U.S.A.">
        <title>The genome of Syntrophus aciditrophicus: life at the thermodynamic limit of microbial growth.</title>
        <authorList>
            <person name="McInerney M.J."/>
            <person name="Rohlin L."/>
            <person name="Mouttaki H."/>
            <person name="Kim U."/>
            <person name="Krupp R.S."/>
            <person name="Rios-Hernandez L."/>
            <person name="Sieber J."/>
            <person name="Struchtemeyer C.G."/>
            <person name="Bhattacharyya A."/>
            <person name="Campbell J.W."/>
            <person name="Gunsalus R.P."/>
        </authorList>
    </citation>
    <scope>NUCLEOTIDE SEQUENCE [LARGE SCALE GENOMIC DNA]</scope>
    <source>
        <strain evidence="4 5">SB</strain>
    </source>
</reference>
<sequence>MEKGRKNISSDLSFRRLLILPIILFIVSCTLPRIAIIDDPLSAEEHNDLGVIYEQKGKLESAEREYRRAIKKKKDWAVPYFNLGNVSYKKGNYREAEDCFRKALSRDENNARILNNLALLLYEQGKDEESERLIEKALSIEKTQEYLDTYQKIREKRKF</sequence>
<protein>
    <submittedName>
        <fullName evidence="4">Fog:tpr repeat protein</fullName>
    </submittedName>
</protein>
<keyword evidence="1" id="KW-0677">Repeat</keyword>
<dbReference type="Proteomes" id="UP000001933">
    <property type="component" value="Chromosome"/>
</dbReference>
<dbReference type="InterPro" id="IPR013105">
    <property type="entry name" value="TPR_2"/>
</dbReference>
<dbReference type="AlphaFoldDB" id="Q2LY29"/>
<evidence type="ECO:0000256" key="2">
    <source>
        <dbReference type="ARBA" id="ARBA00022803"/>
    </source>
</evidence>
<proteinExistence type="predicted"/>
<dbReference type="PROSITE" id="PS51257">
    <property type="entry name" value="PROKAR_LIPOPROTEIN"/>
    <property type="match status" value="1"/>
</dbReference>
<evidence type="ECO:0000313" key="5">
    <source>
        <dbReference type="Proteomes" id="UP000001933"/>
    </source>
</evidence>
<dbReference type="PANTHER" id="PTHR45641">
    <property type="entry name" value="TETRATRICOPEPTIDE REPEAT PROTEIN (AFU_ORTHOLOGUE AFUA_6G03870)"/>
    <property type="match status" value="1"/>
</dbReference>
<keyword evidence="5" id="KW-1185">Reference proteome</keyword>
<dbReference type="KEGG" id="sat:SYN_01301"/>
<name>Q2LY29_SYNAS</name>
<dbReference type="InterPro" id="IPR011990">
    <property type="entry name" value="TPR-like_helical_dom_sf"/>
</dbReference>
<dbReference type="EMBL" id="CP000252">
    <property type="protein sequence ID" value="ABC78990.1"/>
    <property type="molecule type" value="Genomic_DNA"/>
</dbReference>
<dbReference type="Pfam" id="PF13424">
    <property type="entry name" value="TPR_12"/>
    <property type="match status" value="1"/>
</dbReference>
<dbReference type="SUPFAM" id="SSF48452">
    <property type="entry name" value="TPR-like"/>
    <property type="match status" value="1"/>
</dbReference>
<keyword evidence="2 3" id="KW-0802">TPR repeat</keyword>
<dbReference type="OrthoDB" id="9794802at2"/>
<dbReference type="RefSeq" id="WP_011419004.1">
    <property type="nucleotide sequence ID" value="NC_007759.1"/>
</dbReference>
<dbReference type="SMART" id="SM00028">
    <property type="entry name" value="TPR"/>
    <property type="match status" value="3"/>
</dbReference>
<evidence type="ECO:0000313" key="4">
    <source>
        <dbReference type="EMBL" id="ABC78990.1"/>
    </source>
</evidence>
<dbReference type="InterPro" id="IPR019734">
    <property type="entry name" value="TPR_rpt"/>
</dbReference>
<dbReference type="Gene3D" id="1.25.40.10">
    <property type="entry name" value="Tetratricopeptide repeat domain"/>
    <property type="match status" value="2"/>
</dbReference>
<evidence type="ECO:0000256" key="1">
    <source>
        <dbReference type="ARBA" id="ARBA00022737"/>
    </source>
</evidence>
<dbReference type="eggNOG" id="COG5010">
    <property type="taxonomic scope" value="Bacteria"/>
</dbReference>
<dbReference type="STRING" id="56780.SYN_01301"/>
<dbReference type="Pfam" id="PF07719">
    <property type="entry name" value="TPR_2"/>
    <property type="match status" value="1"/>
</dbReference>
<organism evidence="4 5">
    <name type="scientific">Syntrophus aciditrophicus (strain SB)</name>
    <dbReference type="NCBI Taxonomy" id="56780"/>
    <lineage>
        <taxon>Bacteria</taxon>
        <taxon>Pseudomonadati</taxon>
        <taxon>Thermodesulfobacteriota</taxon>
        <taxon>Syntrophia</taxon>
        <taxon>Syntrophales</taxon>
        <taxon>Syntrophaceae</taxon>
        <taxon>Syntrophus</taxon>
    </lineage>
</organism>
<dbReference type="PROSITE" id="PS50293">
    <property type="entry name" value="TPR_REGION"/>
    <property type="match status" value="1"/>
</dbReference>
<dbReference type="PROSITE" id="PS50005">
    <property type="entry name" value="TPR"/>
    <property type="match status" value="2"/>
</dbReference>
<feature type="repeat" description="TPR" evidence="3">
    <location>
        <begin position="77"/>
        <end position="110"/>
    </location>
</feature>
<evidence type="ECO:0000256" key="3">
    <source>
        <dbReference type="PROSITE-ProRule" id="PRU00339"/>
    </source>
</evidence>
<feature type="repeat" description="TPR" evidence="3">
    <location>
        <begin position="43"/>
        <end position="76"/>
    </location>
</feature>
<dbReference type="InParanoid" id="Q2LY29"/>